<comment type="caution">
    <text evidence="2">The sequence shown here is derived from an EMBL/GenBank/DDBJ whole genome shotgun (WGS) entry which is preliminary data.</text>
</comment>
<dbReference type="AlphaFoldDB" id="A0A7C8N0I4"/>
<name>A0A7C8N0I4_9PEZI</name>
<reference evidence="2 3" key="1">
    <citation type="submission" date="2019-12" db="EMBL/GenBank/DDBJ databases">
        <title>Draft genome sequence of the ascomycete Xylaria multiplex DSM 110363.</title>
        <authorList>
            <person name="Buettner E."/>
            <person name="Kellner H."/>
        </authorList>
    </citation>
    <scope>NUCLEOTIDE SEQUENCE [LARGE SCALE GENOMIC DNA]</scope>
    <source>
        <strain evidence="2 3">DSM 110363</strain>
    </source>
</reference>
<evidence type="ECO:0000256" key="1">
    <source>
        <dbReference type="SAM" id="MobiDB-lite"/>
    </source>
</evidence>
<sequence>MTENPTPQRRRFNDLVAAVDNLEAAFSKQFKDEKKKGDANPDAYFLWTYESIVDTLDRITREKWKDDVDSDLKDKLDNLFTGALGLLPKSVEYVRKTGPRLGRLHKELLAAMLLLAGRADVTTANELGQHIAAMADQLFRIKPPPRAAWNKDTKDLNQCDELEGIFQAFLALKKDPHNKQTDHELYVTESYQLLGRALRALSLPEHQAYPGDEFFKNESRPTFVEYPYGSNEFFYGRGTRPGILHIKSRLGARLTAEERKILHGDKEQPKEEKKVKKEKVGAAKKEANRKRGLQGSSTNKGEGK</sequence>
<proteinExistence type="predicted"/>
<keyword evidence="3" id="KW-1185">Reference proteome</keyword>
<dbReference type="EMBL" id="WUBL01000027">
    <property type="protein sequence ID" value="KAF2970154.1"/>
    <property type="molecule type" value="Genomic_DNA"/>
</dbReference>
<dbReference type="InParanoid" id="A0A7C8N0I4"/>
<dbReference type="OrthoDB" id="4776590at2759"/>
<feature type="compositionally biased region" description="Polar residues" evidence="1">
    <location>
        <begin position="294"/>
        <end position="304"/>
    </location>
</feature>
<organism evidence="2 3">
    <name type="scientific">Xylaria multiplex</name>
    <dbReference type="NCBI Taxonomy" id="323545"/>
    <lineage>
        <taxon>Eukaryota</taxon>
        <taxon>Fungi</taxon>
        <taxon>Dikarya</taxon>
        <taxon>Ascomycota</taxon>
        <taxon>Pezizomycotina</taxon>
        <taxon>Sordariomycetes</taxon>
        <taxon>Xylariomycetidae</taxon>
        <taxon>Xylariales</taxon>
        <taxon>Xylariaceae</taxon>
        <taxon>Xylaria</taxon>
    </lineage>
</organism>
<gene>
    <name evidence="2" type="ORF">GQX73_g3463</name>
</gene>
<accession>A0A7C8N0I4</accession>
<feature type="compositionally biased region" description="Basic and acidic residues" evidence="1">
    <location>
        <begin position="260"/>
        <end position="286"/>
    </location>
</feature>
<feature type="region of interest" description="Disordered" evidence="1">
    <location>
        <begin position="260"/>
        <end position="304"/>
    </location>
</feature>
<evidence type="ECO:0000313" key="2">
    <source>
        <dbReference type="EMBL" id="KAF2970154.1"/>
    </source>
</evidence>
<dbReference type="Proteomes" id="UP000481858">
    <property type="component" value="Unassembled WGS sequence"/>
</dbReference>
<protein>
    <submittedName>
        <fullName evidence="2">Uncharacterized protein</fullName>
    </submittedName>
</protein>
<evidence type="ECO:0000313" key="3">
    <source>
        <dbReference type="Proteomes" id="UP000481858"/>
    </source>
</evidence>